<name>A0A5B0MBM7_PUCGR</name>
<comment type="caution">
    <text evidence="1">The sequence shown here is derived from an EMBL/GenBank/DDBJ whole genome shotgun (WGS) entry which is preliminary data.</text>
</comment>
<dbReference type="EMBL" id="VSWC01000003">
    <property type="protein sequence ID" value="KAA1116256.1"/>
    <property type="molecule type" value="Genomic_DNA"/>
</dbReference>
<organism evidence="1 4">
    <name type="scientific">Puccinia graminis f. sp. tritici</name>
    <dbReference type="NCBI Taxonomy" id="56615"/>
    <lineage>
        <taxon>Eukaryota</taxon>
        <taxon>Fungi</taxon>
        <taxon>Dikarya</taxon>
        <taxon>Basidiomycota</taxon>
        <taxon>Pucciniomycotina</taxon>
        <taxon>Pucciniomycetes</taxon>
        <taxon>Pucciniales</taxon>
        <taxon>Pucciniaceae</taxon>
        <taxon>Puccinia</taxon>
    </lineage>
</organism>
<reference evidence="3 4" key="1">
    <citation type="submission" date="2019-05" db="EMBL/GenBank/DDBJ databases">
        <title>Emergence of the Ug99 lineage of the wheat stem rust pathogen through somatic hybridization.</title>
        <authorList>
            <person name="Li F."/>
            <person name="Upadhyaya N.M."/>
            <person name="Sperschneider J."/>
            <person name="Matny O."/>
            <person name="Nguyen-Phuc H."/>
            <person name="Mago R."/>
            <person name="Raley C."/>
            <person name="Miller M.E."/>
            <person name="Silverstein K.A.T."/>
            <person name="Henningsen E."/>
            <person name="Hirsch C.D."/>
            <person name="Visser B."/>
            <person name="Pretorius Z.A."/>
            <person name="Steffenson B.J."/>
            <person name="Schwessinger B."/>
            <person name="Dodds P.N."/>
            <person name="Figueroa M."/>
        </authorList>
    </citation>
    <scope>NUCLEOTIDE SEQUENCE [LARGE SCALE GENOMIC DNA]</scope>
    <source>
        <strain evidence="2">21-0</strain>
        <strain evidence="1 4">Ug99</strain>
    </source>
</reference>
<evidence type="ECO:0000313" key="1">
    <source>
        <dbReference type="EMBL" id="KAA1074021.1"/>
    </source>
</evidence>
<evidence type="ECO:0000313" key="4">
    <source>
        <dbReference type="Proteomes" id="UP000325313"/>
    </source>
</evidence>
<keyword evidence="3" id="KW-1185">Reference proteome</keyword>
<dbReference type="AlphaFoldDB" id="A0A5B0MBM7"/>
<sequence length="62" mass="6735">MTQASAIVHRYAVLPEGPGGLMSSDDLNRTSIYKNSQSSNPSSILITKPKNGNGSVKFLRLW</sequence>
<accession>A0A5B0MBM7</accession>
<gene>
    <name evidence="2" type="ORF">PGT21_006837</name>
    <name evidence="1" type="ORF">PGTUg99_030991</name>
</gene>
<dbReference type="Proteomes" id="UP000325313">
    <property type="component" value="Unassembled WGS sequence"/>
</dbReference>
<dbReference type="Proteomes" id="UP000324748">
    <property type="component" value="Unassembled WGS sequence"/>
</dbReference>
<evidence type="ECO:0000313" key="3">
    <source>
        <dbReference type="Proteomes" id="UP000324748"/>
    </source>
</evidence>
<protein>
    <submittedName>
        <fullName evidence="1">Uncharacterized protein</fullName>
    </submittedName>
</protein>
<proteinExistence type="predicted"/>
<evidence type="ECO:0000313" key="2">
    <source>
        <dbReference type="EMBL" id="KAA1116256.1"/>
    </source>
</evidence>
<dbReference type="EMBL" id="VDEP01000474">
    <property type="protein sequence ID" value="KAA1074021.1"/>
    <property type="molecule type" value="Genomic_DNA"/>
</dbReference>